<evidence type="ECO:0000313" key="8">
    <source>
        <dbReference type="Proteomes" id="UP000593802"/>
    </source>
</evidence>
<keyword evidence="8" id="KW-1185">Reference proteome</keyword>
<evidence type="ECO:0000313" key="7">
    <source>
        <dbReference type="EMBL" id="BCJ86767.1"/>
    </source>
</evidence>
<dbReference type="InterPro" id="IPR012255">
    <property type="entry name" value="ETF_b"/>
</dbReference>
<comment type="similarity">
    <text evidence="1">Belongs to the ETF beta-subunit/FixA family.</text>
</comment>
<dbReference type="InterPro" id="IPR014730">
    <property type="entry name" value="ETF_a/b_N"/>
</dbReference>
<sequence>MNIFVLLKQTFDTEEQVIIENGKVVEDGVRFVINPYDEYAVEEAIQLTEEYGGEVTVVSVGPGRVEEALRTALAMGADKAVLVEDKACFGDEYTTSKVLATVIRNRPFDLILCGQMAVDDGAAQVGTRVAELLAIPHVATAVDLEIRNGTATIKRESEGNIEIIEANLPLLVTCQQGLNEPRYPSLPNKMKAKKKPLERLTVTNLQMEGMELAPKTEMLGVHMTPPKAPGRILQGDVREQVKELAHLLHDERRVV</sequence>
<proteinExistence type="inferred from homology"/>
<evidence type="ECO:0000256" key="5">
    <source>
        <dbReference type="ARBA" id="ARBA00022982"/>
    </source>
</evidence>
<organism evidence="7 8">
    <name type="scientific">Effusibacillus dendaii</name>
    <dbReference type="NCBI Taxonomy" id="2743772"/>
    <lineage>
        <taxon>Bacteria</taxon>
        <taxon>Bacillati</taxon>
        <taxon>Bacillota</taxon>
        <taxon>Bacilli</taxon>
        <taxon>Bacillales</taxon>
        <taxon>Alicyclobacillaceae</taxon>
        <taxon>Effusibacillus</taxon>
    </lineage>
</organism>
<evidence type="ECO:0000259" key="6">
    <source>
        <dbReference type="SMART" id="SM00893"/>
    </source>
</evidence>
<dbReference type="SUPFAM" id="SSF52402">
    <property type="entry name" value="Adenine nucleotide alpha hydrolases-like"/>
    <property type="match status" value="1"/>
</dbReference>
<dbReference type="GO" id="GO:0005829">
    <property type="term" value="C:cytosol"/>
    <property type="evidence" value="ECO:0007669"/>
    <property type="project" value="TreeGrafter"/>
</dbReference>
<dbReference type="SMART" id="SM00893">
    <property type="entry name" value="ETF"/>
    <property type="match status" value="1"/>
</dbReference>
<dbReference type="AlphaFoldDB" id="A0A7I8D9U3"/>
<dbReference type="InterPro" id="IPR033948">
    <property type="entry name" value="ETF_beta_N"/>
</dbReference>
<dbReference type="PANTHER" id="PTHR21294:SF8">
    <property type="entry name" value="ELECTRON TRANSFER FLAVOPROTEIN SUBUNIT BETA"/>
    <property type="match status" value="1"/>
</dbReference>
<name>A0A7I8D9U3_9BACL</name>
<evidence type="ECO:0000256" key="3">
    <source>
        <dbReference type="ARBA" id="ARBA00016797"/>
    </source>
</evidence>
<dbReference type="KEGG" id="eff:skT53_17520"/>
<gene>
    <name evidence="7" type="primary">etfB</name>
    <name evidence="7" type="ORF">skT53_17520</name>
</gene>
<comment type="subunit">
    <text evidence="2">Heterodimer of an alpha and a beta subunit.</text>
</comment>
<dbReference type="PIRSF" id="PIRSF000090">
    <property type="entry name" value="Beta-ETF"/>
    <property type="match status" value="1"/>
</dbReference>
<dbReference type="Proteomes" id="UP000593802">
    <property type="component" value="Chromosome"/>
</dbReference>
<dbReference type="RefSeq" id="WP_200760731.1">
    <property type="nucleotide sequence ID" value="NZ_AP023366.1"/>
</dbReference>
<protein>
    <recommendedName>
        <fullName evidence="3">Electron transfer flavoprotein subunit beta</fullName>
    </recommendedName>
</protein>
<accession>A0A7I8D9U3</accession>
<keyword evidence="5" id="KW-0249">Electron transport</keyword>
<evidence type="ECO:0000256" key="2">
    <source>
        <dbReference type="ARBA" id="ARBA00011355"/>
    </source>
</evidence>
<evidence type="ECO:0000256" key="1">
    <source>
        <dbReference type="ARBA" id="ARBA00007557"/>
    </source>
</evidence>
<dbReference type="InterPro" id="IPR014729">
    <property type="entry name" value="Rossmann-like_a/b/a_fold"/>
</dbReference>
<keyword evidence="4" id="KW-0813">Transport</keyword>
<dbReference type="GO" id="GO:0009055">
    <property type="term" value="F:electron transfer activity"/>
    <property type="evidence" value="ECO:0007669"/>
    <property type="project" value="InterPro"/>
</dbReference>
<evidence type="ECO:0000256" key="4">
    <source>
        <dbReference type="ARBA" id="ARBA00022448"/>
    </source>
</evidence>
<dbReference type="PANTHER" id="PTHR21294">
    <property type="entry name" value="ELECTRON TRANSFER FLAVOPROTEIN BETA-SUBUNIT"/>
    <property type="match status" value="1"/>
</dbReference>
<dbReference type="Gene3D" id="3.40.50.620">
    <property type="entry name" value="HUPs"/>
    <property type="match status" value="1"/>
</dbReference>
<dbReference type="Pfam" id="PF01012">
    <property type="entry name" value="ETF"/>
    <property type="match status" value="1"/>
</dbReference>
<reference evidence="7 8" key="1">
    <citation type="submission" date="2020-08" db="EMBL/GenBank/DDBJ databases">
        <title>Complete Genome Sequence of Effusibacillus dendaii Strain skT53, Isolated from Farmland soil.</title>
        <authorList>
            <person name="Konishi T."/>
            <person name="Kawasaki H."/>
        </authorList>
    </citation>
    <scope>NUCLEOTIDE SEQUENCE [LARGE SCALE GENOMIC DNA]</scope>
    <source>
        <strain evidence="8">skT53</strain>
    </source>
</reference>
<feature type="domain" description="Electron transfer flavoprotein alpha/beta-subunit N-terminal" evidence="6">
    <location>
        <begin position="21"/>
        <end position="209"/>
    </location>
</feature>
<dbReference type="EMBL" id="AP023366">
    <property type="protein sequence ID" value="BCJ86767.1"/>
    <property type="molecule type" value="Genomic_DNA"/>
</dbReference>
<dbReference type="CDD" id="cd01714">
    <property type="entry name" value="ETF_beta"/>
    <property type="match status" value="1"/>
</dbReference>